<sequence length="2274" mass="251784">MKIPPNFSGTARARLKTHSTKAYVLSLTLHTSSLSFRDDKKDHRLHTFSIPSIIKAIPSITLPFPNRTASLRSVPIVEGQRQSLDQINEILGSLTEEQGLDRANQVWNLYSNLSATYRRTIPLLTLQQICLAIIPSKAEIQNIIGNPRTRDPASLKSHRKKVMSLAKNWEIRLRAVALDLLVHPSLNASMKDLAPSEMSIPETIILSMSKLAMLGEKSGCEAISFELKKRFPNQIKSQQWAWMYNFSLRSVVRWLYLNAHRQSTAQGEVKEAVEALRRLITSMQEQGIAASEQTGLALLDTNRYISFSSKDPAIVNGFKELAYIILEGGYGIKQTAFGWVGLKVDLPTQVKLAVITLIGEEKRLWEMVAAYEAMYSDNETSVEFEQMSEALKGDGEDVPALNMMTAKEQDEQSKRDWLGRVRDTTHVVAEPDNTIDPIMDRKFSNFLLPIPSPSSIISHFDDDPYLHIARCLSKASPAKMFIDNRDTPYSYIFKTMLYYVWSDKDEPGSKQVGLHIFRIALRAAHLEQTDFFRQLLQEEQPNTTSPTLIVDPKWFEAAWKILRHNSGRNRSGSYFKGTIMEEIEEAQQRLEEEARILRTVLEKSDEVEKDKRSLSTARNTQSRLISIRKSLSQLVGVKQTIEHSTARLTVARRRRRISKSLHATTQQLQEGTVEIDNQDEGNATLENVSLFNFTQAILLDGHFPFFVASQTTPPVLINMANPASLSQLADPISLGRIQILITPVHLPDNSLPSHIYESYVSLIGKHQTLRGDELSRPLNPSISRVHSSALGGSSSTGDGDTALRFFPKPSGIGMSASKAASSHHVHLGFTQSPPARHTYPLSLLRMADFPLIVLGVAIEDDGEKNGNGLGVDDKTSIEDAITPTAPTFQENMTSDRPLISPQQVFQDTLTEIFPPDSSFPIVKRLLMVPRQLPGTPTLSKGSTSAAKYEFDGLNGIGRSEIRCAPIDGVENWVTRVLGEVVGDLLGEIGTIATALETQVGLQTLSSTLLPSLKSTSPGAGFQNFTSQRSATPGEYPSRANTLTPTVLTHPTSIDSNGSRNVSLARSLTPGGRPTSVQASSQPPMRKTTLSPAAPQPIQPVSSNPFRRSTAISLPFSRTSSAASTNSQPSQTSSSSFSSSITRYTSADLSGIAGGRLLKLLGDFYLLAGMYSDAIKCFDESAERCKAMGDALWEGVVREGRAVAGVGEAWEGRDGSNVSQSFTTSPIPAEILSYYLSALACISRAPVPYPPSILSPSPQAVSGSLTFLPPVSTDLASIGTGEGLLALLYSTLSLRISHFMLLIWASSGWGSIALSSIMAHTLPRSFPLPLTSDFEITPAAHRRRFRNLANLSAHSQITRNSIFAHVQQAIGPHHRAMTKLEQLDLYKQTVWLARWLGLERKEATVTREVIKRLTEVVVERRQEIHSHPQFPSPRSTLVPSRVAGDPPIGLGLDIPLKSQTVAVRRKEVTEGNSGIVALFRRAASIMGIRLLPSTPNIARHSLINVTDISDNSLQDLGFGWPELQVEMMKEGIAVMESLPDHAAIIKLCLSALHGLHYYLNHQTQGILAKMYLSALATIRRRGLDCDQIPWWVPGNIVMSLEVASLSPNKIPNQHSKEEFMVENGQNDLFLYNPRTKILDGGKIMLVSNEPIDIFVTLRNPFAFNLDIQELNVLTIGVPLITSCMPLAVPALAVHTIRLSTIASTPGTLQIRGVSIRLADGSSTDVLLPVINTEERQRRQKRYSKFKRESIKSKGSGMDARIHAINHVAAKQSLHELDGKEQWLECMIVEPLPLAWIKATSLTHGVIMLYNGESSIIHLTLENSSSVPINFIKLSFDDSTAHEAHAIVSEGELTLEQAYELDWDQQKRPVFTWENLDNLNDGLLVPSGGRVTLAIRCFGKIGCTDGVIQIDYGSIDMPSRETSNYDNMSNIFHTRRITFPVVFTVYHTIECHSLDLTYLPAHDRHTHHGSDYNHEKQTIDNAIYSVLEEDKDKNGCCLLGLNMRNTYGVPFEVTLTRVSEGKSTASVECTRLIPPGATERMLLPMSRQFLPSDVISQAIPSLSERQYIVNKDQKSAERALVERELFWSREFLLRTVRATWKEPGTLRYGSLNLRGQPLSPDLLPILKPDTVNVNIHLKTRDRGSLQVHAMNFVDLVIEIVNNTGCTFYPHIHLEPLPSSSTDHSWASLKPIVHPISSKRHSSPHKNILFDGLVSSSLPSLKQGEKTTYKVGMMFLAVGEYGFRAAVEEFNPGNKGYSTPENAKKVWFSPLLSVDVL</sequence>
<reference evidence="10" key="2">
    <citation type="journal article" date="2022" name="Elife">
        <title>Obligate sexual reproduction of a homothallic fungus closely related to the Cryptococcus pathogenic species complex.</title>
        <authorList>
            <person name="Passer A.R."/>
            <person name="Clancey S.A."/>
            <person name="Shea T."/>
            <person name="David-Palma M."/>
            <person name="Averette A.F."/>
            <person name="Boekhout T."/>
            <person name="Porcel B.M."/>
            <person name="Nowrousian M."/>
            <person name="Cuomo C.A."/>
            <person name="Sun S."/>
            <person name="Heitman J."/>
            <person name="Coelho M.A."/>
        </authorList>
    </citation>
    <scope>NUCLEOTIDE SEQUENCE</scope>
    <source>
        <strain evidence="10">CBS 7841</strain>
    </source>
</reference>
<name>A0AAJ8JUD6_9TREE</name>
<evidence type="ECO:0000259" key="7">
    <source>
        <dbReference type="Pfam" id="PF26254"/>
    </source>
</evidence>
<accession>A0AAJ8JUD6</accession>
<dbReference type="Pfam" id="PF08626">
    <property type="entry name" value="TRAPPC9-Trs120"/>
    <property type="match status" value="1"/>
</dbReference>
<feature type="compositionally biased region" description="Polar residues" evidence="4">
    <location>
        <begin position="1098"/>
        <end position="1117"/>
    </location>
</feature>
<dbReference type="Proteomes" id="UP000094043">
    <property type="component" value="Chromosome 4"/>
</dbReference>
<dbReference type="InterPro" id="IPR058565">
    <property type="entry name" value="Ig_TRAPPC9_Trs120_1st"/>
</dbReference>
<dbReference type="InterPro" id="IPR058567">
    <property type="entry name" value="Ig_TRAPPC9_Trs120_3rd"/>
</dbReference>
<feature type="domain" description="Trs120/TRAPPC9 TPR region" evidence="6">
    <location>
        <begin position="1279"/>
        <end position="1578"/>
    </location>
</feature>
<evidence type="ECO:0000313" key="11">
    <source>
        <dbReference type="Proteomes" id="UP000094043"/>
    </source>
</evidence>
<feature type="domain" description="Trs120/TRAPPC9 first Ig-like" evidence="7">
    <location>
        <begin position="1596"/>
        <end position="1770"/>
    </location>
</feature>
<reference evidence="10" key="1">
    <citation type="submission" date="2016-06" db="EMBL/GenBank/DDBJ databases">
        <authorList>
            <person name="Cuomo C."/>
            <person name="Litvintseva A."/>
            <person name="Heitman J."/>
            <person name="Chen Y."/>
            <person name="Sun S."/>
            <person name="Springer D."/>
            <person name="Dromer F."/>
            <person name="Young S."/>
            <person name="Zeng Q."/>
            <person name="Chapman S."/>
            <person name="Gujja S."/>
            <person name="Saif S."/>
            <person name="Birren B."/>
        </authorList>
    </citation>
    <scope>NUCLEOTIDE SEQUENCE</scope>
    <source>
        <strain evidence="10">CBS 7841</strain>
    </source>
</reference>
<dbReference type="EMBL" id="CP143787">
    <property type="protein sequence ID" value="WVN88627.1"/>
    <property type="molecule type" value="Genomic_DNA"/>
</dbReference>
<dbReference type="Pfam" id="PF26282">
    <property type="entry name" value="Ig_TRAPPC9-Trs120_3rd"/>
    <property type="match status" value="1"/>
</dbReference>
<evidence type="ECO:0000259" key="9">
    <source>
        <dbReference type="Pfam" id="PF26283"/>
    </source>
</evidence>
<feature type="coiled-coil region" evidence="3">
    <location>
        <begin position="576"/>
        <end position="603"/>
    </location>
</feature>
<dbReference type="Pfam" id="PF26251">
    <property type="entry name" value="TPR_TRAPPC9-Trs120"/>
    <property type="match status" value="1"/>
</dbReference>
<evidence type="ECO:0000256" key="3">
    <source>
        <dbReference type="SAM" id="Coils"/>
    </source>
</evidence>
<dbReference type="InterPro" id="IPR058563">
    <property type="entry name" value="Trs120_TRAPPC9_N"/>
</dbReference>
<feature type="compositionally biased region" description="Polar residues" evidence="4">
    <location>
        <begin position="1074"/>
        <end position="1090"/>
    </location>
</feature>
<organism evidence="10 11">
    <name type="scientific">Cryptococcus depauperatus CBS 7841</name>
    <dbReference type="NCBI Taxonomy" id="1295531"/>
    <lineage>
        <taxon>Eukaryota</taxon>
        <taxon>Fungi</taxon>
        <taxon>Dikarya</taxon>
        <taxon>Basidiomycota</taxon>
        <taxon>Agaricomycotina</taxon>
        <taxon>Tremellomycetes</taxon>
        <taxon>Tremellales</taxon>
        <taxon>Cryptococcaceae</taxon>
        <taxon>Cryptococcus</taxon>
    </lineage>
</organism>
<dbReference type="PANTHER" id="PTHR21512:SF5">
    <property type="entry name" value="TRAFFICKING PROTEIN PARTICLE COMPLEX SUBUNIT 9"/>
    <property type="match status" value="1"/>
</dbReference>
<feature type="compositionally biased region" description="Polar residues" evidence="4">
    <location>
        <begin position="1038"/>
        <end position="1065"/>
    </location>
</feature>
<feature type="domain" description="Trs120/TRAPPC9 fourth Ig-like" evidence="9">
    <location>
        <begin position="2140"/>
        <end position="2266"/>
    </location>
</feature>
<gene>
    <name evidence="10" type="ORF">L203_103838</name>
</gene>
<evidence type="ECO:0000256" key="4">
    <source>
        <dbReference type="SAM" id="MobiDB-lite"/>
    </source>
</evidence>
<evidence type="ECO:0000313" key="10">
    <source>
        <dbReference type="EMBL" id="WVN88627.1"/>
    </source>
</evidence>
<dbReference type="InterPro" id="IPR058568">
    <property type="entry name" value="Ig_TRAPPC9_Trs120_4th"/>
</dbReference>
<dbReference type="Pfam" id="PF26254">
    <property type="entry name" value="Ig_TRAPPC9-Trs120_1st"/>
    <property type="match status" value="1"/>
</dbReference>
<feature type="domain" description="Trs120/TRAPPC9 N-terminal" evidence="5">
    <location>
        <begin position="1083"/>
        <end position="1202"/>
    </location>
</feature>
<evidence type="ECO:0000256" key="1">
    <source>
        <dbReference type="ARBA" id="ARBA00004555"/>
    </source>
</evidence>
<reference evidence="10" key="3">
    <citation type="submission" date="2024-01" db="EMBL/GenBank/DDBJ databases">
        <authorList>
            <person name="Coelho M.A."/>
            <person name="David-Palma M."/>
            <person name="Shea T."/>
            <person name="Sun S."/>
            <person name="Cuomo C.A."/>
            <person name="Heitman J."/>
        </authorList>
    </citation>
    <scope>NUCLEOTIDE SEQUENCE</scope>
    <source>
        <strain evidence="10">CBS 7841</strain>
    </source>
</reference>
<feature type="domain" description="Trs120/TRAPPC9 third Ig-like" evidence="8">
    <location>
        <begin position="1958"/>
        <end position="2124"/>
    </location>
</feature>
<keyword evidence="11" id="KW-1185">Reference proteome</keyword>
<dbReference type="KEGG" id="cdep:91088048"/>
<dbReference type="InterPro" id="IPR013935">
    <property type="entry name" value="Trs120_TRAPPC9"/>
</dbReference>
<dbReference type="RefSeq" id="XP_066069327.1">
    <property type="nucleotide sequence ID" value="XM_066213230.1"/>
</dbReference>
<dbReference type="Pfam" id="PF26283">
    <property type="entry name" value="Ig_TRAPPC9-Trs120_4th"/>
    <property type="match status" value="1"/>
</dbReference>
<evidence type="ECO:0000259" key="8">
    <source>
        <dbReference type="Pfam" id="PF26282"/>
    </source>
</evidence>
<keyword evidence="3" id="KW-0175">Coiled coil</keyword>
<dbReference type="GeneID" id="91088048"/>
<proteinExistence type="predicted"/>
<feature type="region of interest" description="Disordered" evidence="4">
    <location>
        <begin position="1015"/>
        <end position="1137"/>
    </location>
</feature>
<comment type="subcellular location">
    <subcellularLocation>
        <location evidence="1">Golgi apparatus</location>
    </subcellularLocation>
</comment>
<evidence type="ECO:0000259" key="5">
    <source>
        <dbReference type="Pfam" id="PF08626"/>
    </source>
</evidence>
<feature type="compositionally biased region" description="Low complexity" evidence="4">
    <location>
        <begin position="1118"/>
        <end position="1137"/>
    </location>
</feature>
<keyword evidence="2" id="KW-0333">Golgi apparatus</keyword>
<evidence type="ECO:0000259" key="6">
    <source>
        <dbReference type="Pfam" id="PF26251"/>
    </source>
</evidence>
<dbReference type="InterPro" id="IPR058564">
    <property type="entry name" value="TPR_TRAPPC9_Trs120"/>
</dbReference>
<dbReference type="Pfam" id="PF26280">
    <property type="entry name" value="Ig_TRAPPC9-Trs120_2nd"/>
    <property type="match status" value="1"/>
</dbReference>
<protein>
    <submittedName>
        <fullName evidence="10">Uncharacterized protein</fullName>
    </submittedName>
</protein>
<dbReference type="GO" id="GO:0005802">
    <property type="term" value="C:trans-Golgi network"/>
    <property type="evidence" value="ECO:0007669"/>
    <property type="project" value="TreeGrafter"/>
</dbReference>
<dbReference type="PANTHER" id="PTHR21512">
    <property type="entry name" value="TRAFFICKING PROTEIN PARTICLE COMPLEX SUBUNIT 9"/>
    <property type="match status" value="1"/>
</dbReference>
<evidence type="ECO:0000256" key="2">
    <source>
        <dbReference type="ARBA" id="ARBA00023034"/>
    </source>
</evidence>